<protein>
    <submittedName>
        <fullName evidence="3">MBL fold metallo-hydrolase</fullName>
    </submittedName>
</protein>
<dbReference type="Gene3D" id="3.60.15.10">
    <property type="entry name" value="Ribonuclease Z/Hydroxyacylglutathione hydrolase-like"/>
    <property type="match status" value="1"/>
</dbReference>
<dbReference type="PANTHER" id="PTHR30619">
    <property type="entry name" value="DNA INTERNALIZATION/COMPETENCE PROTEIN COMEC/REC2"/>
    <property type="match status" value="1"/>
</dbReference>
<evidence type="ECO:0000259" key="2">
    <source>
        <dbReference type="Pfam" id="PF00753"/>
    </source>
</evidence>
<dbReference type="EMBL" id="SRLA01000003">
    <property type="protein sequence ID" value="TGE06404.1"/>
    <property type="molecule type" value="Genomic_DNA"/>
</dbReference>
<dbReference type="InterPro" id="IPR036866">
    <property type="entry name" value="RibonucZ/Hydroxyglut_hydro"/>
</dbReference>
<gene>
    <name evidence="3" type="ORF">EU556_16305</name>
</gene>
<dbReference type="SUPFAM" id="SSF56281">
    <property type="entry name" value="Metallo-hydrolase/oxidoreductase"/>
    <property type="match status" value="1"/>
</dbReference>
<dbReference type="AlphaFoldDB" id="A0A4Z0P416"/>
<dbReference type="Pfam" id="PF00753">
    <property type="entry name" value="Lactamase_B"/>
    <property type="match status" value="1"/>
</dbReference>
<reference evidence="3 4" key="1">
    <citation type="submission" date="2019-04" db="EMBL/GenBank/DDBJ databases">
        <authorList>
            <person name="Feng G."/>
            <person name="Zhang J."/>
            <person name="Zhu H."/>
        </authorList>
    </citation>
    <scope>NUCLEOTIDE SEQUENCE [LARGE SCALE GENOMIC DNA]</scope>
    <source>
        <strain evidence="3 4">92R-1</strain>
    </source>
</reference>
<name>A0A4Z0P416_9BACT</name>
<evidence type="ECO:0000313" key="3">
    <source>
        <dbReference type="EMBL" id="TGE06404.1"/>
    </source>
</evidence>
<keyword evidence="4" id="KW-1185">Reference proteome</keyword>
<feature type="compositionally biased region" description="Polar residues" evidence="1">
    <location>
        <begin position="343"/>
        <end position="352"/>
    </location>
</feature>
<dbReference type="RefSeq" id="WP_135435196.1">
    <property type="nucleotide sequence ID" value="NZ_SRLA01000003.1"/>
</dbReference>
<organism evidence="3 4">
    <name type="scientific">Hymenobacter fodinae</name>
    <dbReference type="NCBI Taxonomy" id="2510796"/>
    <lineage>
        <taxon>Bacteria</taxon>
        <taxon>Pseudomonadati</taxon>
        <taxon>Bacteroidota</taxon>
        <taxon>Cytophagia</taxon>
        <taxon>Cytophagales</taxon>
        <taxon>Hymenobacteraceae</taxon>
        <taxon>Hymenobacter</taxon>
    </lineage>
</organism>
<accession>A0A4Z0P416</accession>
<keyword evidence="3" id="KW-0378">Hydrolase</keyword>
<proteinExistence type="predicted"/>
<evidence type="ECO:0000256" key="1">
    <source>
        <dbReference type="SAM" id="MobiDB-lite"/>
    </source>
</evidence>
<dbReference type="OrthoDB" id="418728at2"/>
<sequence>MNVKINILNVKDGDAIIVELVKSGQSLVMVIDGGEPAYYKKKMKPVLEVVLKAHGKKAPDIVVCTHCDSDHIGGLIPLLIDYGADVGEVWVHKIPAALKEYITQAQLLLGNAGLKHTQSWDNRRLSLLLESYPADRQVLAEQKIGLLLESLPQLQQLMDVIPPQKLVEAFTNARPLAAWPEVSILGPTRAYFNTLFPPNKSFESFIAEEVPAGLFLTEQESFLRKQAKLAGIKPCDRLKTQEEAKLTNTNKASIIIAIDAQEGRYLFTGDAGIDSLKNISDWQNALKDLYFLKVPHHASNNNLSKELCEVMQPVYAFSSGDTYQDDEVLDCLKSKARNKQTRTTKTDGNLTFDSAAPGK</sequence>
<dbReference type="InterPro" id="IPR001279">
    <property type="entry name" value="Metallo-B-lactamas"/>
</dbReference>
<feature type="region of interest" description="Disordered" evidence="1">
    <location>
        <begin position="338"/>
        <end position="359"/>
    </location>
</feature>
<evidence type="ECO:0000313" key="4">
    <source>
        <dbReference type="Proteomes" id="UP000298337"/>
    </source>
</evidence>
<dbReference type="PANTHER" id="PTHR30619:SF1">
    <property type="entry name" value="RECOMBINATION PROTEIN 2"/>
    <property type="match status" value="1"/>
</dbReference>
<dbReference type="Proteomes" id="UP000298337">
    <property type="component" value="Unassembled WGS sequence"/>
</dbReference>
<dbReference type="InterPro" id="IPR052159">
    <property type="entry name" value="Competence_DNA_uptake"/>
</dbReference>
<comment type="caution">
    <text evidence="3">The sequence shown here is derived from an EMBL/GenBank/DDBJ whole genome shotgun (WGS) entry which is preliminary data.</text>
</comment>
<dbReference type="GO" id="GO:0016787">
    <property type="term" value="F:hydrolase activity"/>
    <property type="evidence" value="ECO:0007669"/>
    <property type="project" value="UniProtKB-KW"/>
</dbReference>
<feature type="domain" description="Metallo-beta-lactamase" evidence="2">
    <location>
        <begin position="24"/>
        <end position="105"/>
    </location>
</feature>